<dbReference type="AlphaFoldDB" id="A0A0B1TPI2"/>
<dbReference type="GO" id="GO:0004222">
    <property type="term" value="F:metalloendopeptidase activity"/>
    <property type="evidence" value="ECO:0007669"/>
    <property type="project" value="InterPro"/>
</dbReference>
<keyword evidence="2" id="KW-0862">Zinc</keyword>
<evidence type="ECO:0000313" key="7">
    <source>
        <dbReference type="Proteomes" id="UP000053660"/>
    </source>
</evidence>
<keyword evidence="7" id="KW-1185">Reference proteome</keyword>
<name>A0A0B1TPI2_OESDE</name>
<accession>A0A0B1TPI2</accession>
<evidence type="ECO:0000259" key="5">
    <source>
        <dbReference type="PROSITE" id="PS51864"/>
    </source>
</evidence>
<comment type="caution">
    <text evidence="4">Lacks conserved residue(s) required for the propagation of feature annotation.</text>
</comment>
<evidence type="ECO:0000256" key="1">
    <source>
        <dbReference type="ARBA" id="ARBA00022723"/>
    </source>
</evidence>
<keyword evidence="3" id="KW-0645">Protease</keyword>
<dbReference type="GO" id="GO:0046872">
    <property type="term" value="F:metal ion binding"/>
    <property type="evidence" value="ECO:0007669"/>
    <property type="project" value="UniProtKB-KW"/>
</dbReference>
<dbReference type="GO" id="GO:0006508">
    <property type="term" value="P:proteolysis"/>
    <property type="evidence" value="ECO:0007669"/>
    <property type="project" value="InterPro"/>
</dbReference>
<dbReference type="EMBL" id="KN549475">
    <property type="protein sequence ID" value="KHJ97310.1"/>
    <property type="molecule type" value="Genomic_DNA"/>
</dbReference>
<dbReference type="OrthoDB" id="291007at2759"/>
<keyword evidence="3" id="KW-0482">Metalloprotease</keyword>
<protein>
    <recommendedName>
        <fullName evidence="5">Peptidase M12A domain-containing protein</fullName>
    </recommendedName>
</protein>
<proteinExistence type="predicted"/>
<dbReference type="PROSITE" id="PS01186">
    <property type="entry name" value="EGF_2"/>
    <property type="match status" value="1"/>
</dbReference>
<dbReference type="InterPro" id="IPR001506">
    <property type="entry name" value="Peptidase_M12A"/>
</dbReference>
<evidence type="ECO:0000256" key="2">
    <source>
        <dbReference type="ARBA" id="ARBA00022833"/>
    </source>
</evidence>
<evidence type="ECO:0000256" key="4">
    <source>
        <dbReference type="PROSITE-ProRule" id="PRU01211"/>
    </source>
</evidence>
<dbReference type="PROSITE" id="PS51864">
    <property type="entry name" value="ASTACIN"/>
    <property type="match status" value="1"/>
</dbReference>
<dbReference type="Proteomes" id="UP000053660">
    <property type="component" value="Unassembled WGS sequence"/>
</dbReference>
<organism evidence="6 7">
    <name type="scientific">Oesophagostomum dentatum</name>
    <name type="common">Nodular worm</name>
    <dbReference type="NCBI Taxonomy" id="61180"/>
    <lineage>
        <taxon>Eukaryota</taxon>
        <taxon>Metazoa</taxon>
        <taxon>Ecdysozoa</taxon>
        <taxon>Nematoda</taxon>
        <taxon>Chromadorea</taxon>
        <taxon>Rhabditida</taxon>
        <taxon>Rhabditina</taxon>
        <taxon>Rhabditomorpha</taxon>
        <taxon>Strongyloidea</taxon>
        <taxon>Strongylidae</taxon>
        <taxon>Oesophagostomum</taxon>
    </lineage>
</organism>
<dbReference type="PANTHER" id="PTHR10127:SF891">
    <property type="entry name" value="ZINC METALLOPROTEINASE NAS-29"/>
    <property type="match status" value="1"/>
</dbReference>
<evidence type="ECO:0000313" key="6">
    <source>
        <dbReference type="EMBL" id="KHJ97310.1"/>
    </source>
</evidence>
<gene>
    <name evidence="6" type="ORF">OESDEN_02719</name>
</gene>
<dbReference type="PANTHER" id="PTHR10127">
    <property type="entry name" value="DISCOIDIN, CUB, EGF, LAMININ , AND ZINC METALLOPROTEASE DOMAIN CONTAINING"/>
    <property type="match status" value="1"/>
</dbReference>
<dbReference type="InterPro" id="IPR000742">
    <property type="entry name" value="EGF"/>
</dbReference>
<evidence type="ECO:0000256" key="3">
    <source>
        <dbReference type="ARBA" id="ARBA00023049"/>
    </source>
</evidence>
<reference evidence="6 7" key="1">
    <citation type="submission" date="2014-03" db="EMBL/GenBank/DDBJ databases">
        <title>Draft genome of the hookworm Oesophagostomum dentatum.</title>
        <authorList>
            <person name="Mitreva M."/>
        </authorList>
    </citation>
    <scope>NUCLEOTIDE SEQUENCE [LARGE SCALE GENOMIC DNA]</scope>
    <source>
        <strain evidence="6 7">OD-Hann</strain>
    </source>
</reference>
<feature type="domain" description="Peptidase M12A" evidence="5">
    <location>
        <begin position="1"/>
        <end position="22"/>
    </location>
</feature>
<keyword evidence="1" id="KW-0479">Metal-binding</keyword>
<keyword evidence="3" id="KW-0378">Hydrolase</keyword>
<sequence>MGQMEGPSFLDVFVLNRHYNCQARCPRQLPCQNGGFTDSRNCNRCKCPNGFGGQLCNFIPSSFSDGCGGELLAYEAIRRFDITIRQIGQKRTKQCFYHLKVRQN</sequence>